<evidence type="ECO:0000313" key="1">
    <source>
        <dbReference type="EMBL" id="KAE8307680.1"/>
    </source>
</evidence>
<keyword evidence="2" id="KW-1185">Reference proteome</keyword>
<proteinExistence type="predicted"/>
<dbReference type="EMBL" id="ML738400">
    <property type="protein sequence ID" value="KAE8307680.1"/>
    <property type="molecule type" value="Genomic_DNA"/>
</dbReference>
<sequence length="162" mass="18713">MSFWGGKKRRASRWFRKAVELFVHRSSSIINAKDEIGRWVPQLKGLAKVNPLVTKVRETKEKHRRRIAKGVDADEHGYHMMCNDCLPPGRISTWDLDNGLPLMPNSSGRQSRLRRLSFCGQRHGNHPEPKVRRQDPPSKSTLIIFNQFHYPALAALVRRRPA</sequence>
<reference evidence="2" key="1">
    <citation type="submission" date="2019-04" db="EMBL/GenBank/DDBJ databases">
        <title>Friends and foes A comparative genomics studyof 23 Aspergillus species from section Flavi.</title>
        <authorList>
            <consortium name="DOE Joint Genome Institute"/>
            <person name="Kjaerbolling I."/>
            <person name="Vesth T."/>
            <person name="Frisvad J.C."/>
            <person name="Nybo J.L."/>
            <person name="Theobald S."/>
            <person name="Kildgaard S."/>
            <person name="Isbrandt T."/>
            <person name="Kuo A."/>
            <person name="Sato A."/>
            <person name="Lyhne E.K."/>
            <person name="Kogle M.E."/>
            <person name="Wiebenga A."/>
            <person name="Kun R.S."/>
            <person name="Lubbers R.J."/>
            <person name="Makela M.R."/>
            <person name="Barry K."/>
            <person name="Chovatia M."/>
            <person name="Clum A."/>
            <person name="Daum C."/>
            <person name="Haridas S."/>
            <person name="He G."/>
            <person name="LaButti K."/>
            <person name="Lipzen A."/>
            <person name="Mondo S."/>
            <person name="Riley R."/>
            <person name="Salamov A."/>
            <person name="Simmons B.A."/>
            <person name="Magnuson J.K."/>
            <person name="Henrissat B."/>
            <person name="Mortensen U.H."/>
            <person name="Larsen T.O."/>
            <person name="Devries R.P."/>
            <person name="Grigoriev I.V."/>
            <person name="Machida M."/>
            <person name="Baker S.E."/>
            <person name="Andersen M.R."/>
        </authorList>
    </citation>
    <scope>NUCLEOTIDE SEQUENCE [LARGE SCALE GENOMIC DNA]</scope>
    <source>
        <strain evidence="2">CBS 130015</strain>
    </source>
</reference>
<accession>A0A5N6VKM9</accession>
<organism evidence="1 2">
    <name type="scientific">Aspergillus transmontanensis</name>
    <dbReference type="NCBI Taxonomy" id="1034304"/>
    <lineage>
        <taxon>Eukaryota</taxon>
        <taxon>Fungi</taxon>
        <taxon>Dikarya</taxon>
        <taxon>Ascomycota</taxon>
        <taxon>Pezizomycotina</taxon>
        <taxon>Eurotiomycetes</taxon>
        <taxon>Eurotiomycetidae</taxon>
        <taxon>Eurotiales</taxon>
        <taxon>Aspergillaceae</taxon>
        <taxon>Aspergillus</taxon>
        <taxon>Aspergillus subgen. Circumdati</taxon>
    </lineage>
</organism>
<gene>
    <name evidence="1" type="ORF">BDV41DRAFT_568822</name>
</gene>
<name>A0A5N6VKM9_9EURO</name>
<protein>
    <submittedName>
        <fullName evidence="1">Uncharacterized protein</fullName>
    </submittedName>
</protein>
<evidence type="ECO:0000313" key="2">
    <source>
        <dbReference type="Proteomes" id="UP000325433"/>
    </source>
</evidence>
<dbReference type="Proteomes" id="UP000325433">
    <property type="component" value="Unassembled WGS sequence"/>
</dbReference>
<dbReference type="AlphaFoldDB" id="A0A5N6VKM9"/>